<comment type="caution">
    <text evidence="3">The sequence shown here is derived from an EMBL/GenBank/DDBJ whole genome shotgun (WGS) entry which is preliminary data.</text>
</comment>
<evidence type="ECO:0000259" key="1">
    <source>
        <dbReference type="Pfam" id="PF00534"/>
    </source>
</evidence>
<proteinExistence type="predicted"/>
<dbReference type="PANTHER" id="PTHR12526:SF630">
    <property type="entry name" value="GLYCOSYLTRANSFERASE"/>
    <property type="match status" value="1"/>
</dbReference>
<dbReference type="Pfam" id="PF00534">
    <property type="entry name" value="Glycos_transf_1"/>
    <property type="match status" value="1"/>
</dbReference>
<reference evidence="4" key="1">
    <citation type="journal article" date="2019" name="Int. J. Syst. Evol. Microbiol.">
        <title>The Global Catalogue of Microorganisms (GCM) 10K type strain sequencing project: providing services to taxonomists for standard genome sequencing and annotation.</title>
        <authorList>
            <consortium name="The Broad Institute Genomics Platform"/>
            <consortium name="The Broad Institute Genome Sequencing Center for Infectious Disease"/>
            <person name="Wu L."/>
            <person name="Ma J."/>
        </authorList>
    </citation>
    <scope>NUCLEOTIDE SEQUENCE [LARGE SCALE GENOMIC DNA]</scope>
    <source>
        <strain evidence="4">JCM 17525</strain>
    </source>
</reference>
<evidence type="ECO:0000313" key="4">
    <source>
        <dbReference type="Proteomes" id="UP001501456"/>
    </source>
</evidence>
<sequence>MEKKINITFVLPSLIPGGAERILSFVALHLDRSKFNATLLVVGYEKDTVYDTKDLHVIYLNKPRVLKSFFSLFHYFRKNKPDIVVSSIVHLNTLIAFMSPFFRRTKFVSREANVLSVLAKHNPYTKSIFPKWMVTTGYKLVDKIICQSKDMQNDMTTNYGVKKEKTTLINNPITNTFQTKPIARDFTKPIHFITIGRLSKEKGHDRILEALSQVDFPFKYTIIGNGVEKETIFNNIENKGLTSKVNYVPFTKHVETYLAESDLFLQGSYVEGFPNVLIESCVVGTPILAFNAPGGLDEIIENGKNGYIANTLDAYIEKLNALNTDFTFTPETVSDIVKFRFNKSKIITEYELLFKSLIHKKP</sequence>
<name>A0ABP7HAP9_9FLAO</name>
<dbReference type="RefSeq" id="WP_344730383.1">
    <property type="nucleotide sequence ID" value="NZ_BAABBI010000003.1"/>
</dbReference>
<dbReference type="SUPFAM" id="SSF53756">
    <property type="entry name" value="UDP-Glycosyltransferase/glycogen phosphorylase"/>
    <property type="match status" value="1"/>
</dbReference>
<dbReference type="CDD" id="cd03811">
    <property type="entry name" value="GT4_GT28_WabH-like"/>
    <property type="match status" value="1"/>
</dbReference>
<feature type="domain" description="Glycosyl transferase family 1" evidence="1">
    <location>
        <begin position="186"/>
        <end position="321"/>
    </location>
</feature>
<evidence type="ECO:0000259" key="2">
    <source>
        <dbReference type="Pfam" id="PF13439"/>
    </source>
</evidence>
<gene>
    <name evidence="3" type="ORF">GCM10022271_21170</name>
</gene>
<keyword evidence="4" id="KW-1185">Reference proteome</keyword>
<protein>
    <recommendedName>
        <fullName evidence="5">Glycosyltransferase</fullName>
    </recommendedName>
</protein>
<dbReference type="Pfam" id="PF13439">
    <property type="entry name" value="Glyco_transf_4"/>
    <property type="match status" value="1"/>
</dbReference>
<dbReference type="Gene3D" id="3.40.50.2000">
    <property type="entry name" value="Glycogen Phosphorylase B"/>
    <property type="match status" value="2"/>
</dbReference>
<dbReference type="EMBL" id="BAABBI010000003">
    <property type="protein sequence ID" value="GAA3788377.1"/>
    <property type="molecule type" value="Genomic_DNA"/>
</dbReference>
<organism evidence="3 4">
    <name type="scientific">Corallibacter vietnamensis</name>
    <dbReference type="NCBI Taxonomy" id="904130"/>
    <lineage>
        <taxon>Bacteria</taxon>
        <taxon>Pseudomonadati</taxon>
        <taxon>Bacteroidota</taxon>
        <taxon>Flavobacteriia</taxon>
        <taxon>Flavobacteriales</taxon>
        <taxon>Flavobacteriaceae</taxon>
        <taxon>Corallibacter</taxon>
    </lineage>
</organism>
<accession>A0ABP7HAP9</accession>
<evidence type="ECO:0000313" key="3">
    <source>
        <dbReference type="EMBL" id="GAA3788377.1"/>
    </source>
</evidence>
<feature type="domain" description="Glycosyltransferase subfamily 4-like N-terminal" evidence="2">
    <location>
        <begin position="16"/>
        <end position="173"/>
    </location>
</feature>
<evidence type="ECO:0008006" key="5">
    <source>
        <dbReference type="Google" id="ProtNLM"/>
    </source>
</evidence>
<dbReference type="PANTHER" id="PTHR12526">
    <property type="entry name" value="GLYCOSYLTRANSFERASE"/>
    <property type="match status" value="1"/>
</dbReference>
<dbReference type="InterPro" id="IPR001296">
    <property type="entry name" value="Glyco_trans_1"/>
</dbReference>
<dbReference type="InterPro" id="IPR028098">
    <property type="entry name" value="Glyco_trans_4-like_N"/>
</dbReference>
<dbReference type="Proteomes" id="UP001501456">
    <property type="component" value="Unassembled WGS sequence"/>
</dbReference>